<dbReference type="Proteomes" id="UP001203338">
    <property type="component" value="Unassembled WGS sequence"/>
</dbReference>
<proteinExistence type="predicted"/>
<gene>
    <name evidence="4" type="ORF">M3P05_12510</name>
</gene>
<reference evidence="4 5" key="1">
    <citation type="submission" date="2022-05" db="EMBL/GenBank/DDBJ databases">
        <authorList>
            <person name="Park J.-S."/>
        </authorList>
    </citation>
    <scope>NUCLEOTIDE SEQUENCE [LARGE SCALE GENOMIC DNA]</scope>
    <source>
        <strain evidence="4 5">2012CJ34-2</strain>
    </source>
</reference>
<keyword evidence="3" id="KW-0812">Transmembrane</keyword>
<accession>A0ABT0PIA3</accession>
<dbReference type="RefSeq" id="WP_249700030.1">
    <property type="nucleotide sequence ID" value="NZ_JAMFLX010000016.1"/>
</dbReference>
<sequence>MNRLKFWLPVILVFCGAIVLYWYGSRTPKPDTVPPAVEHTALSFDDSGMAQSQDSVQASTIPASSVVASATPDSNSEYAEITESPEQAFYQKQLESLKEQLAALERTEESSQLIKQGDALLAQLEQMAGADLQVGPSEISEVEKSLQNQILKLEQRIQSIN</sequence>
<keyword evidence="3" id="KW-0472">Membrane</keyword>
<evidence type="ECO:0000256" key="1">
    <source>
        <dbReference type="SAM" id="Coils"/>
    </source>
</evidence>
<feature type="coiled-coil region" evidence="1">
    <location>
        <begin position="87"/>
        <end position="114"/>
    </location>
</feature>
<protein>
    <submittedName>
        <fullName evidence="4">Uncharacterized protein</fullName>
    </submittedName>
</protein>
<name>A0ABT0PIA3_9GAMM</name>
<keyword evidence="3" id="KW-1133">Transmembrane helix</keyword>
<keyword evidence="1" id="KW-0175">Coiled coil</keyword>
<feature type="region of interest" description="Disordered" evidence="2">
    <location>
        <begin position="61"/>
        <end position="81"/>
    </location>
</feature>
<feature type="transmembrane region" description="Helical" evidence="3">
    <location>
        <begin position="6"/>
        <end position="24"/>
    </location>
</feature>
<evidence type="ECO:0000256" key="2">
    <source>
        <dbReference type="SAM" id="MobiDB-lite"/>
    </source>
</evidence>
<evidence type="ECO:0000256" key="3">
    <source>
        <dbReference type="SAM" id="Phobius"/>
    </source>
</evidence>
<organism evidence="4 5">
    <name type="scientific">Parendozoicomonas callyspongiae</name>
    <dbReference type="NCBI Taxonomy" id="2942213"/>
    <lineage>
        <taxon>Bacteria</taxon>
        <taxon>Pseudomonadati</taxon>
        <taxon>Pseudomonadota</taxon>
        <taxon>Gammaproteobacteria</taxon>
        <taxon>Oceanospirillales</taxon>
        <taxon>Endozoicomonadaceae</taxon>
        <taxon>Parendozoicomonas</taxon>
    </lineage>
</organism>
<evidence type="ECO:0000313" key="4">
    <source>
        <dbReference type="EMBL" id="MCL6270746.1"/>
    </source>
</evidence>
<dbReference type="EMBL" id="JAMFLX010000016">
    <property type="protein sequence ID" value="MCL6270746.1"/>
    <property type="molecule type" value="Genomic_DNA"/>
</dbReference>
<comment type="caution">
    <text evidence="4">The sequence shown here is derived from an EMBL/GenBank/DDBJ whole genome shotgun (WGS) entry which is preliminary data.</text>
</comment>
<feature type="compositionally biased region" description="Polar residues" evidence="2">
    <location>
        <begin position="61"/>
        <end position="77"/>
    </location>
</feature>
<evidence type="ECO:0000313" key="5">
    <source>
        <dbReference type="Proteomes" id="UP001203338"/>
    </source>
</evidence>
<keyword evidence="5" id="KW-1185">Reference proteome</keyword>